<dbReference type="AlphaFoldDB" id="A0A518CHF5"/>
<name>A0A518CHF5_9PLAN</name>
<dbReference type="Proteomes" id="UP000317178">
    <property type="component" value="Chromosome"/>
</dbReference>
<dbReference type="EC" id="3.1.3.79" evidence="3"/>
<dbReference type="SFLD" id="SFLDG01140">
    <property type="entry name" value="C2.B:_Phosphomannomutase_and_P"/>
    <property type="match status" value="1"/>
</dbReference>
<reference evidence="3 4" key="1">
    <citation type="submission" date="2019-02" db="EMBL/GenBank/DDBJ databases">
        <title>Deep-cultivation of Planctomycetes and their phenomic and genomic characterization uncovers novel biology.</title>
        <authorList>
            <person name="Wiegand S."/>
            <person name="Jogler M."/>
            <person name="Boedeker C."/>
            <person name="Pinto D."/>
            <person name="Vollmers J."/>
            <person name="Rivas-Marin E."/>
            <person name="Kohn T."/>
            <person name="Peeters S.H."/>
            <person name="Heuer A."/>
            <person name="Rast P."/>
            <person name="Oberbeckmann S."/>
            <person name="Bunk B."/>
            <person name="Jeske O."/>
            <person name="Meyerdierks A."/>
            <person name="Storesund J.E."/>
            <person name="Kallscheuer N."/>
            <person name="Luecker S."/>
            <person name="Lage O.M."/>
            <person name="Pohl T."/>
            <person name="Merkel B.J."/>
            <person name="Hornburger P."/>
            <person name="Mueller R.-W."/>
            <person name="Bruemmer F."/>
            <person name="Labrenz M."/>
            <person name="Spormann A.M."/>
            <person name="Op den Camp H."/>
            <person name="Overmann J."/>
            <person name="Amann R."/>
            <person name="Jetten M.S.M."/>
            <person name="Mascher T."/>
            <person name="Medema M.H."/>
            <person name="Devos D.P."/>
            <person name="Kaster A.-K."/>
            <person name="Ovreas L."/>
            <person name="Rohde M."/>
            <person name="Galperin M.Y."/>
            <person name="Jogler C."/>
        </authorList>
    </citation>
    <scope>NUCLEOTIDE SEQUENCE [LARGE SCALE GENOMIC DNA]</scope>
    <source>
        <strain evidence="3 4">Pla110</strain>
    </source>
</reference>
<dbReference type="InterPro" id="IPR006379">
    <property type="entry name" value="HAD-SF_hydro_IIB"/>
</dbReference>
<dbReference type="SFLD" id="SFLDS00003">
    <property type="entry name" value="Haloacid_Dehalogenase"/>
    <property type="match status" value="1"/>
</dbReference>
<evidence type="ECO:0000256" key="1">
    <source>
        <dbReference type="ARBA" id="ARBA00022801"/>
    </source>
</evidence>
<dbReference type="EMBL" id="CP036281">
    <property type="protein sequence ID" value="QDU78651.1"/>
    <property type="molecule type" value="Genomic_DNA"/>
</dbReference>
<evidence type="ECO:0000259" key="2">
    <source>
        <dbReference type="Pfam" id="PF05116"/>
    </source>
</evidence>
<dbReference type="SUPFAM" id="SSF56784">
    <property type="entry name" value="HAD-like"/>
    <property type="match status" value="1"/>
</dbReference>
<feature type="domain" description="Sucrose phosphatase-like" evidence="2">
    <location>
        <begin position="5"/>
        <end position="263"/>
    </location>
</feature>
<dbReference type="Pfam" id="PF05116">
    <property type="entry name" value="S6PP"/>
    <property type="match status" value="1"/>
</dbReference>
<evidence type="ECO:0000313" key="3">
    <source>
        <dbReference type="EMBL" id="QDU78651.1"/>
    </source>
</evidence>
<dbReference type="InterPro" id="IPR036412">
    <property type="entry name" value="HAD-like_sf"/>
</dbReference>
<sequence>MSTSQVLATDLDGTLIPLDGNPQNVADLQELNTKLREGDVTLVFVTGRHLDAIQALIVQHSLPVPQWIIGDVGTSLYQNVGDMDFSPVNGYVEHQAEITAAYPIKDLRHAFEGIVGLVPQEDEKQGQFKLSYYTDAERLRDLSDRLIELVEVNEAPYSLIQSIDPFTKGGLIDLLPKSISKAYALDWWHRHQDLDREQTLFAGDSGNDLAALVGGYRSIIVGNADPQLVDDVQTAHNKAGWHDRLHKATGVATSGVLEGCHQFSLFGKPG</sequence>
<keyword evidence="4" id="KW-1185">Reference proteome</keyword>
<gene>
    <name evidence="3" type="primary">mfppA</name>
    <name evidence="3" type="ORF">Pla110_03550</name>
</gene>
<dbReference type="NCBIfam" id="TIGR01484">
    <property type="entry name" value="HAD-SF-IIB"/>
    <property type="match status" value="1"/>
</dbReference>
<dbReference type="Gene3D" id="3.40.50.1000">
    <property type="entry name" value="HAD superfamily/HAD-like"/>
    <property type="match status" value="1"/>
</dbReference>
<dbReference type="InterPro" id="IPR023214">
    <property type="entry name" value="HAD_sf"/>
</dbReference>
<proteinExistence type="predicted"/>
<dbReference type="SFLD" id="SFLDG01141">
    <property type="entry name" value="C2.B.1:_Sucrose_Phosphatase_Li"/>
    <property type="match status" value="1"/>
</dbReference>
<dbReference type="GO" id="GO:0016791">
    <property type="term" value="F:phosphatase activity"/>
    <property type="evidence" value="ECO:0007669"/>
    <property type="project" value="UniProtKB-ARBA"/>
</dbReference>
<dbReference type="InterPro" id="IPR006380">
    <property type="entry name" value="SPP-like_dom"/>
</dbReference>
<keyword evidence="1 3" id="KW-0378">Hydrolase</keyword>
<dbReference type="Gene3D" id="3.90.1070.10">
    <property type="match status" value="1"/>
</dbReference>
<protein>
    <submittedName>
        <fullName evidence="3">Mannosylfructose-phosphate phosphatase</fullName>
        <ecNumber evidence="3">3.1.3.79</ecNumber>
    </submittedName>
</protein>
<accession>A0A518CHF5</accession>
<organism evidence="3 4">
    <name type="scientific">Polystyrenella longa</name>
    <dbReference type="NCBI Taxonomy" id="2528007"/>
    <lineage>
        <taxon>Bacteria</taxon>
        <taxon>Pseudomonadati</taxon>
        <taxon>Planctomycetota</taxon>
        <taxon>Planctomycetia</taxon>
        <taxon>Planctomycetales</taxon>
        <taxon>Planctomycetaceae</taxon>
        <taxon>Polystyrenella</taxon>
    </lineage>
</organism>
<dbReference type="RefSeq" id="WP_197440437.1">
    <property type="nucleotide sequence ID" value="NZ_CP036281.1"/>
</dbReference>
<evidence type="ECO:0000313" key="4">
    <source>
        <dbReference type="Proteomes" id="UP000317178"/>
    </source>
</evidence>
<dbReference type="PANTHER" id="PTHR46521:SF4">
    <property type="entry name" value="SUCROSE-PHOSPHATASE 2-RELATED"/>
    <property type="match status" value="1"/>
</dbReference>
<dbReference type="KEGG" id="plon:Pla110_03550"/>
<dbReference type="InterPro" id="IPR051518">
    <property type="entry name" value="Sucrose_Phosphatase"/>
</dbReference>
<dbReference type="PANTHER" id="PTHR46521">
    <property type="entry name" value="SUCROSE-PHOSPHATASE 2-RELATED"/>
    <property type="match status" value="1"/>
</dbReference>